<organism evidence="1 2">
    <name type="scientific">Chlorovirus heliozoae</name>
    <dbReference type="NCBI Taxonomy" id="322019"/>
    <lineage>
        <taxon>Viruses</taxon>
        <taxon>Varidnaviria</taxon>
        <taxon>Bamfordvirae</taxon>
        <taxon>Nucleocytoviricota</taxon>
        <taxon>Megaviricetes</taxon>
        <taxon>Algavirales</taxon>
        <taxon>Phycodnaviridae</taxon>
        <taxon>Chlorovirus</taxon>
    </lineage>
</organism>
<accession>A7K9R6</accession>
<protein>
    <submittedName>
        <fullName evidence="1">Uncharacterized protein z656R</fullName>
    </submittedName>
</protein>
<evidence type="ECO:0000313" key="2">
    <source>
        <dbReference type="Proteomes" id="UP000202420"/>
    </source>
</evidence>
<dbReference type="Proteomes" id="UP000202420">
    <property type="component" value="Segment"/>
</dbReference>
<gene>
    <name evidence="1" type="primary">z656R</name>
    <name evidence="1" type="ORF">ATCV1_z656R</name>
</gene>
<reference evidence="1 2" key="1">
    <citation type="submission" date="2006-09" db="EMBL/GenBank/DDBJ databases">
        <title>Sequence and annotation of the 288-kb ATCV-1 virus that infects an endosymbiotic Chlorella strain of the heliozoon Acanthocystis turfacea.</title>
        <authorList>
            <person name="Fitzgerald L.A."/>
            <person name="Graves M.V."/>
            <person name="Li X."/>
            <person name="Pfitzner A.J.P."/>
            <person name="Hartigan J."/>
            <person name="Van Etten J.L."/>
        </authorList>
    </citation>
    <scope>NUCLEOTIDE SEQUENCE [LARGE SCALE GENOMIC DNA]</scope>
    <source>
        <strain evidence="1 2">ATCV-1</strain>
    </source>
</reference>
<name>A7K9R6_9PHYC</name>
<keyword evidence="2" id="KW-1185">Reference proteome</keyword>
<evidence type="ECO:0000313" key="1">
    <source>
        <dbReference type="EMBL" id="ABT16790.1"/>
    </source>
</evidence>
<sequence>MEGVVKLGTEARGFGEINHAHTHSVGVVGGRENEGKGILVKRELGLSRGRPRVGGLLVYEYLRELRLQCKRGHVETSAHERVPGLNAGLVSHDAVISNGHSLLDGCGRQGAVCLDLLAIDHGPRGRCVARLDLGVCGVYRCSDLEDLGGGLHVRSRTGFTHAGKFVARSLWHVNRSRGEHRTVGYIEELLSVVLDAVHCLCNPRKETELYASRLDHSGVVILERQVALEGACHRGVLFYLGGRDQGGKTTAVNITKLLDVPIAKFHLGVGNTLRRDLGRRRGGIQQRRAFLGELSLGKAFLGIRISGTSGCTGGKMELAHF</sequence>
<dbReference type="KEGG" id="vg:5470194"/>
<dbReference type="RefSeq" id="YP_001427137.1">
    <property type="nucleotide sequence ID" value="NC_008724.1"/>
</dbReference>
<dbReference type="EMBL" id="EF101928">
    <property type="protein sequence ID" value="ABT16790.1"/>
    <property type="molecule type" value="Genomic_DNA"/>
</dbReference>
<dbReference type="GeneID" id="5470194"/>
<proteinExistence type="predicted"/>